<dbReference type="Gene3D" id="3.40.50.300">
    <property type="entry name" value="P-loop containing nucleotide triphosphate hydrolases"/>
    <property type="match status" value="2"/>
</dbReference>
<evidence type="ECO:0000313" key="2">
    <source>
        <dbReference type="Proteomes" id="UP001139157"/>
    </source>
</evidence>
<evidence type="ECO:0000313" key="1">
    <source>
        <dbReference type="EMBL" id="MCM6777922.1"/>
    </source>
</evidence>
<dbReference type="EMBL" id="JAMRXG010000018">
    <property type="protein sequence ID" value="MCM6777922.1"/>
    <property type="molecule type" value="Genomic_DNA"/>
</dbReference>
<dbReference type="GO" id="GO:0005524">
    <property type="term" value="F:ATP binding"/>
    <property type="evidence" value="ECO:0007669"/>
    <property type="project" value="InterPro"/>
</dbReference>
<gene>
    <name evidence="1" type="ORF">NDR86_31000</name>
</gene>
<accession>A0A9X2IZC3</accession>
<organism evidence="1 2">
    <name type="scientific">Nocardia pulmonis</name>
    <dbReference type="NCBI Taxonomy" id="2951408"/>
    <lineage>
        <taxon>Bacteria</taxon>
        <taxon>Bacillati</taxon>
        <taxon>Actinomycetota</taxon>
        <taxon>Actinomycetes</taxon>
        <taxon>Mycobacteriales</taxon>
        <taxon>Nocardiaceae</taxon>
        <taxon>Nocardia</taxon>
    </lineage>
</organism>
<proteinExistence type="predicted"/>
<dbReference type="PANTHER" id="PTHR11070">
    <property type="entry name" value="UVRD / RECB / PCRA DNA HELICASE FAMILY MEMBER"/>
    <property type="match status" value="1"/>
</dbReference>
<dbReference type="GO" id="GO:0000724">
    <property type="term" value="P:double-strand break repair via homologous recombination"/>
    <property type="evidence" value="ECO:0007669"/>
    <property type="project" value="TreeGrafter"/>
</dbReference>
<name>A0A9X2IZC3_9NOCA</name>
<dbReference type="SUPFAM" id="SSF52540">
    <property type="entry name" value="P-loop containing nucleoside triphosphate hydrolases"/>
    <property type="match status" value="1"/>
</dbReference>
<dbReference type="InterPro" id="IPR000212">
    <property type="entry name" value="DNA_helicase_UvrD/REP"/>
</dbReference>
<keyword evidence="2" id="KW-1185">Reference proteome</keyword>
<dbReference type="RefSeq" id="WP_251917384.1">
    <property type="nucleotide sequence ID" value="NZ_JAMRXG010000018.1"/>
</dbReference>
<dbReference type="Proteomes" id="UP001139157">
    <property type="component" value="Unassembled WGS sequence"/>
</dbReference>
<dbReference type="AlphaFoldDB" id="A0A9X2IZC3"/>
<dbReference type="Pfam" id="PF13245">
    <property type="entry name" value="AAA_19"/>
    <property type="match status" value="1"/>
</dbReference>
<comment type="caution">
    <text evidence="1">The sequence shown here is derived from an EMBL/GenBank/DDBJ whole genome shotgun (WGS) entry which is preliminary data.</text>
</comment>
<dbReference type="PANTHER" id="PTHR11070:SF30">
    <property type="entry name" value="F-BOX DNA HELICASE 1"/>
    <property type="match status" value="1"/>
</dbReference>
<dbReference type="GO" id="GO:0043138">
    <property type="term" value="F:3'-5' DNA helicase activity"/>
    <property type="evidence" value="ECO:0007669"/>
    <property type="project" value="TreeGrafter"/>
</dbReference>
<dbReference type="InterPro" id="IPR027417">
    <property type="entry name" value="P-loop_NTPase"/>
</dbReference>
<dbReference type="GO" id="GO:0003677">
    <property type="term" value="F:DNA binding"/>
    <property type="evidence" value="ECO:0007669"/>
    <property type="project" value="InterPro"/>
</dbReference>
<sequence>MPAYTPTPEQAAIIDAARDGHNLIIQAGAGTGKTSTLKMIAAEIRSKSAVYIAYNRAIADEAAASFPATVQCKTAHGLAMSAVGRKYRHRLNGPRQPGKRAAELLGITRWLDLGVQKVNPAQQARIALETVQRFCYSADAEIGVHHVPRQIGTSMDDHLAIQRVVLPYARQAWDDIRSTDGRLRFEHDHYLKLWALTNPELAADVVMLDECQDSNPVVAQLVQSQDHAQQIAVGDSAQQLYAWRGAVDALIEWPADRRLYLSQSWRFGPRVAEEANKWLSLLNTPLRLTGNPQLASEVTQLERPTAILCRTNAAAMGRVMTLLKSGMRVALVGGGGAVKRMAEAARDLQNGRRTSHSELFLFETWADVQDFADESAGRDLKPLVDLIDTHGVDAIVKAAEELSEEKRADVVVSTAHKSKGREWADVQIADDFPEPDRDDDGEWNTVPDADVMLAYVSVTRARLRLDRGGLGWIDRYLS</sequence>
<dbReference type="GO" id="GO:0031297">
    <property type="term" value="P:replication fork processing"/>
    <property type="evidence" value="ECO:0007669"/>
    <property type="project" value="TreeGrafter"/>
</dbReference>
<protein>
    <submittedName>
        <fullName evidence="1">AAA family ATPase</fullName>
    </submittedName>
</protein>
<reference evidence="1" key="1">
    <citation type="submission" date="2022-06" db="EMBL/GenBank/DDBJ databases">
        <title>Novel species in genus nocardia.</title>
        <authorList>
            <person name="Li F."/>
        </authorList>
    </citation>
    <scope>NUCLEOTIDE SEQUENCE</scope>
    <source>
        <strain evidence="1">CDC141</strain>
    </source>
</reference>